<dbReference type="PANTHER" id="PTHR22911:SF133">
    <property type="entry name" value="MEMBRANE PROTEIN"/>
    <property type="match status" value="1"/>
</dbReference>
<feature type="domain" description="EamA" evidence="3">
    <location>
        <begin position="8"/>
        <end position="142"/>
    </location>
</feature>
<feature type="transmembrane region" description="Helical" evidence="2">
    <location>
        <begin position="187"/>
        <end position="206"/>
    </location>
</feature>
<feature type="transmembrane region" description="Helical" evidence="2">
    <location>
        <begin position="130"/>
        <end position="149"/>
    </location>
</feature>
<feature type="domain" description="EamA" evidence="3">
    <location>
        <begin position="155"/>
        <end position="292"/>
    </location>
</feature>
<dbReference type="Gene3D" id="1.10.3730.20">
    <property type="match status" value="1"/>
</dbReference>
<dbReference type="Pfam" id="PF00892">
    <property type="entry name" value="EamA"/>
    <property type="match status" value="2"/>
</dbReference>
<feature type="transmembrane region" description="Helical" evidence="2">
    <location>
        <begin position="278"/>
        <end position="297"/>
    </location>
</feature>
<protein>
    <submittedName>
        <fullName evidence="4">DMT family transporter</fullName>
    </submittedName>
</protein>
<proteinExistence type="inferred from homology"/>
<feature type="transmembrane region" description="Helical" evidence="2">
    <location>
        <begin position="41"/>
        <end position="58"/>
    </location>
</feature>
<keyword evidence="2" id="KW-1133">Transmembrane helix</keyword>
<dbReference type="EMBL" id="VUNE01000003">
    <property type="protein sequence ID" value="MST62643.1"/>
    <property type="molecule type" value="Genomic_DNA"/>
</dbReference>
<sequence>MNDINKKKGILMMIFATLFWGIMGISSRFLNQISYTSMEIAFIRTFTSAILTTFFVMATDKNSFKINFKGLLFCSFYGLLTFSFGISLYSISVSRIPISVATILMFSNPIWVTFFNYVFFKERISAKTTVIIGFCIFGCMCIIDIFSTGGNNLDMIGIITGVGNGMTFALQIVLPKFVENKISKSSILLYGFWSASICLLFFIDPAKMIMKVTTSSNMLFYLANILSIGALSTFVANTFYVKSTQYIGTALPSMMVALEPVFASIIAFFVFGENMKPIQFIGAFIVILSVFAMELDIKQLASHLTRTTS</sequence>
<dbReference type="Proteomes" id="UP000440713">
    <property type="component" value="Unassembled WGS sequence"/>
</dbReference>
<name>A0A6N7XGA6_9FIRM</name>
<dbReference type="RefSeq" id="WP_154538024.1">
    <property type="nucleotide sequence ID" value="NZ_JAXFFP010000009.1"/>
</dbReference>
<dbReference type="InterPro" id="IPR037185">
    <property type="entry name" value="EmrE-like"/>
</dbReference>
<keyword evidence="2" id="KW-0812">Transmembrane</keyword>
<keyword evidence="2" id="KW-0472">Membrane</keyword>
<evidence type="ECO:0000256" key="2">
    <source>
        <dbReference type="SAM" id="Phobius"/>
    </source>
</evidence>
<feature type="transmembrane region" description="Helical" evidence="2">
    <location>
        <begin position="98"/>
        <end position="118"/>
    </location>
</feature>
<comment type="similarity">
    <text evidence="1">Belongs to the EamA transporter family.</text>
</comment>
<evidence type="ECO:0000256" key="1">
    <source>
        <dbReference type="ARBA" id="ARBA00007362"/>
    </source>
</evidence>
<organism evidence="4 5">
    <name type="scientific">Peptostreptococcus porci</name>
    <dbReference type="NCBI Taxonomy" id="2652282"/>
    <lineage>
        <taxon>Bacteria</taxon>
        <taxon>Bacillati</taxon>
        <taxon>Bacillota</taxon>
        <taxon>Clostridia</taxon>
        <taxon>Peptostreptococcales</taxon>
        <taxon>Peptostreptococcaceae</taxon>
        <taxon>Peptostreptococcus</taxon>
    </lineage>
</organism>
<dbReference type="GO" id="GO:0016020">
    <property type="term" value="C:membrane"/>
    <property type="evidence" value="ECO:0007669"/>
    <property type="project" value="InterPro"/>
</dbReference>
<gene>
    <name evidence="4" type="ORF">FYJ71_06655</name>
</gene>
<dbReference type="InterPro" id="IPR000620">
    <property type="entry name" value="EamA_dom"/>
</dbReference>
<feature type="transmembrane region" description="Helical" evidence="2">
    <location>
        <begin position="253"/>
        <end position="272"/>
    </location>
</feature>
<keyword evidence="5" id="KW-1185">Reference proteome</keyword>
<dbReference type="SUPFAM" id="SSF103481">
    <property type="entry name" value="Multidrug resistance efflux transporter EmrE"/>
    <property type="match status" value="2"/>
</dbReference>
<feature type="transmembrane region" description="Helical" evidence="2">
    <location>
        <begin position="218"/>
        <end position="241"/>
    </location>
</feature>
<evidence type="ECO:0000259" key="3">
    <source>
        <dbReference type="Pfam" id="PF00892"/>
    </source>
</evidence>
<accession>A0A6N7XGA6</accession>
<comment type="caution">
    <text evidence="4">The sequence shown here is derived from an EMBL/GenBank/DDBJ whole genome shotgun (WGS) entry which is preliminary data.</text>
</comment>
<evidence type="ECO:0000313" key="4">
    <source>
        <dbReference type="EMBL" id="MST62643.1"/>
    </source>
</evidence>
<dbReference type="AlphaFoldDB" id="A0A6N7XGA6"/>
<dbReference type="PANTHER" id="PTHR22911">
    <property type="entry name" value="ACYL-MALONYL CONDENSING ENZYME-RELATED"/>
    <property type="match status" value="1"/>
</dbReference>
<feature type="transmembrane region" description="Helical" evidence="2">
    <location>
        <begin position="9"/>
        <end position="29"/>
    </location>
</feature>
<feature type="transmembrane region" description="Helical" evidence="2">
    <location>
        <begin position="155"/>
        <end position="175"/>
    </location>
</feature>
<evidence type="ECO:0000313" key="5">
    <source>
        <dbReference type="Proteomes" id="UP000440713"/>
    </source>
</evidence>
<feature type="transmembrane region" description="Helical" evidence="2">
    <location>
        <begin position="70"/>
        <end position="92"/>
    </location>
</feature>
<reference evidence="4 5" key="1">
    <citation type="submission" date="2019-08" db="EMBL/GenBank/DDBJ databases">
        <title>In-depth cultivation of the pig gut microbiome towards novel bacterial diversity and tailored functional studies.</title>
        <authorList>
            <person name="Wylensek D."/>
            <person name="Hitch T.C.A."/>
            <person name="Clavel T."/>
        </authorList>
    </citation>
    <scope>NUCLEOTIDE SEQUENCE [LARGE SCALE GENOMIC DNA]</scope>
    <source>
        <strain evidence="4 5">WCA-SAB-591-4A-A</strain>
    </source>
</reference>